<evidence type="ECO:0000313" key="3">
    <source>
        <dbReference type="Proteomes" id="UP000464178"/>
    </source>
</evidence>
<gene>
    <name evidence="2" type="ORF">SOIL9_30920</name>
</gene>
<feature type="signal peptide" evidence="1">
    <location>
        <begin position="1"/>
        <end position="24"/>
    </location>
</feature>
<dbReference type="Proteomes" id="UP000464178">
    <property type="component" value="Chromosome"/>
</dbReference>
<feature type="chain" id="PRO_5027038642" evidence="1">
    <location>
        <begin position="25"/>
        <end position="889"/>
    </location>
</feature>
<evidence type="ECO:0000313" key="2">
    <source>
        <dbReference type="EMBL" id="VTR94622.1"/>
    </source>
</evidence>
<keyword evidence="3" id="KW-1185">Reference proteome</keyword>
<sequence length="889" mass="95883">MTHALARYGLVTAALLCTTALAPAQVKEPPRTEKVKLDIRYRIRADRDERVRQYLDLQKFLANLGFEDTRKNEPDYDLEILDSNAERFTGTIPSAKVLDVLNNPRVLNILFAPDGFMLPAEADKPVAIKLGLRSDYLPAIQQKLHRQVIAQLAGMGFSEALGYDTQGYTLVRGTIQAKSVPLLVRDLRTEPSGWFLPLVRQDQLPSPLRDRNPVRWAEVLPIADVTAPLTPAPVVPAQLRYSADLRALLGNAAAKNAPLRVEVIFENRITDFDAVRTLFLGRFPGSSVDGIIGNIVHVRLPRASYVEGISQEPGVLGVRLPRQGAETIVNAATGKSTTPAEAIKAARLDELYKRGYTGAGVKVVLIGSDFTGADKLIGTELPKRTKIIDFTTELTPELLPFPADPLRAGAGTTAAKALAAVAPDADLILVRIDPGCFFHLNAIIRLTRGEIQYTDALLVRLNELANRTKTFDTDRAQAVAAYKAAYSDLTDNEVAVTARKKAKADLDGFIQKEKELVELTDRFNNYQKDITKGLEGAQVIVNTLVWESGYPLDAISDFAGIVDRLATDLPPRIVKPLTPHKPPLVWVQSASAAGASVWGGPFLDANRDGLMEFVPPKTKLPADNWSPALNFLGIRAASGSVTPELAAGTKLRFTVQWREPADPNFPEADIPVRPLTIRVLRQIDPNGEKRSSDEMAEDARSVSVPNVIYRTPTFLVFEQMLEFTVPAAGRFALALDSAAAAEPLLPALQREVEIYPRIVIETLGTSASDPKVVFRSYTAPTAGVGTPGDALGAITIGTDAPGALVGGGTGLTLRGKPDVLGPNTLTLGAQTASGPGVATAFAGGASVLLLQARVAGPNVLAATGIEPGKKLELPERWLKIVPSIAKRRE</sequence>
<reference evidence="2 3" key="1">
    <citation type="submission" date="2019-05" db="EMBL/GenBank/DDBJ databases">
        <authorList>
            <consortium name="Science for Life Laboratories"/>
        </authorList>
    </citation>
    <scope>NUCLEOTIDE SEQUENCE [LARGE SCALE GENOMIC DNA]</scope>
    <source>
        <strain evidence="2">Soil9</strain>
    </source>
</reference>
<dbReference type="EMBL" id="LR593886">
    <property type="protein sequence ID" value="VTR94622.1"/>
    <property type="molecule type" value="Genomic_DNA"/>
</dbReference>
<accession>A0A6P2D573</accession>
<organism evidence="2 3">
    <name type="scientific">Gemmata massiliana</name>
    <dbReference type="NCBI Taxonomy" id="1210884"/>
    <lineage>
        <taxon>Bacteria</taxon>
        <taxon>Pseudomonadati</taxon>
        <taxon>Planctomycetota</taxon>
        <taxon>Planctomycetia</taxon>
        <taxon>Gemmatales</taxon>
        <taxon>Gemmataceae</taxon>
        <taxon>Gemmata</taxon>
    </lineage>
</organism>
<proteinExistence type="predicted"/>
<dbReference type="RefSeq" id="WP_162669133.1">
    <property type="nucleotide sequence ID" value="NZ_LR593886.1"/>
</dbReference>
<dbReference type="KEGG" id="gms:SOIL9_30920"/>
<dbReference type="AlphaFoldDB" id="A0A6P2D573"/>
<evidence type="ECO:0000256" key="1">
    <source>
        <dbReference type="SAM" id="SignalP"/>
    </source>
</evidence>
<protein>
    <submittedName>
        <fullName evidence="2">Uncharacterized protein</fullName>
    </submittedName>
</protein>
<name>A0A6P2D573_9BACT</name>
<keyword evidence="1" id="KW-0732">Signal</keyword>